<dbReference type="Proteomes" id="UP000324222">
    <property type="component" value="Unassembled WGS sequence"/>
</dbReference>
<evidence type="ECO:0000313" key="1">
    <source>
        <dbReference type="EMBL" id="MPC86236.1"/>
    </source>
</evidence>
<protein>
    <submittedName>
        <fullName evidence="1">Uncharacterized protein</fullName>
    </submittedName>
</protein>
<proteinExistence type="predicted"/>
<comment type="caution">
    <text evidence="1">The sequence shown here is derived from an EMBL/GenBank/DDBJ whole genome shotgun (WGS) entry which is preliminary data.</text>
</comment>
<reference evidence="1 2" key="1">
    <citation type="submission" date="2019-05" db="EMBL/GenBank/DDBJ databases">
        <title>Another draft genome of Portunus trituberculatus and its Hox gene families provides insights of decapod evolution.</title>
        <authorList>
            <person name="Jeong J.-H."/>
            <person name="Song I."/>
            <person name="Kim S."/>
            <person name="Choi T."/>
            <person name="Kim D."/>
            <person name="Ryu S."/>
            <person name="Kim W."/>
        </authorList>
    </citation>
    <scope>NUCLEOTIDE SEQUENCE [LARGE SCALE GENOMIC DNA]</scope>
    <source>
        <tissue evidence="1">Muscle</tissue>
    </source>
</reference>
<name>A0A5B7IX00_PORTR</name>
<dbReference type="EMBL" id="VSRR010070879">
    <property type="protein sequence ID" value="MPC86236.1"/>
    <property type="molecule type" value="Genomic_DNA"/>
</dbReference>
<sequence>MELLHADWLKSICRMGSNEGKRFQESWASPLKINFHSKSSALSGQTLPLSLIRSFLESYRSIPVHNQARALHLHSHFH</sequence>
<gene>
    <name evidence="1" type="ORF">E2C01_081058</name>
</gene>
<organism evidence="1 2">
    <name type="scientific">Portunus trituberculatus</name>
    <name type="common">Swimming crab</name>
    <name type="synonym">Neptunus trituberculatus</name>
    <dbReference type="NCBI Taxonomy" id="210409"/>
    <lineage>
        <taxon>Eukaryota</taxon>
        <taxon>Metazoa</taxon>
        <taxon>Ecdysozoa</taxon>
        <taxon>Arthropoda</taxon>
        <taxon>Crustacea</taxon>
        <taxon>Multicrustacea</taxon>
        <taxon>Malacostraca</taxon>
        <taxon>Eumalacostraca</taxon>
        <taxon>Eucarida</taxon>
        <taxon>Decapoda</taxon>
        <taxon>Pleocyemata</taxon>
        <taxon>Brachyura</taxon>
        <taxon>Eubrachyura</taxon>
        <taxon>Portunoidea</taxon>
        <taxon>Portunidae</taxon>
        <taxon>Portuninae</taxon>
        <taxon>Portunus</taxon>
    </lineage>
</organism>
<dbReference type="AlphaFoldDB" id="A0A5B7IX00"/>
<accession>A0A5B7IX00</accession>
<keyword evidence="2" id="KW-1185">Reference proteome</keyword>
<evidence type="ECO:0000313" key="2">
    <source>
        <dbReference type="Proteomes" id="UP000324222"/>
    </source>
</evidence>